<accession>A0A0G4PPI0</accession>
<evidence type="ECO:0000313" key="3">
    <source>
        <dbReference type="EMBL" id="CRL28036.1"/>
    </source>
</evidence>
<protein>
    <submittedName>
        <fullName evidence="3">Str. FM013</fullName>
    </submittedName>
</protein>
<evidence type="ECO:0000313" key="4">
    <source>
        <dbReference type="Proteomes" id="UP000053732"/>
    </source>
</evidence>
<reference evidence="3 4" key="1">
    <citation type="journal article" date="2014" name="Nat. Commun.">
        <title>Multiple recent horizontal transfers of a large genomic region in cheese making fungi.</title>
        <authorList>
            <person name="Cheeseman K."/>
            <person name="Ropars J."/>
            <person name="Renault P."/>
            <person name="Dupont J."/>
            <person name="Gouzy J."/>
            <person name="Branca A."/>
            <person name="Abraham A.L."/>
            <person name="Ceppi M."/>
            <person name="Conseiller E."/>
            <person name="Debuchy R."/>
            <person name="Malagnac F."/>
            <person name="Goarin A."/>
            <person name="Silar P."/>
            <person name="Lacoste S."/>
            <person name="Sallet E."/>
            <person name="Bensimon A."/>
            <person name="Giraud T."/>
            <person name="Brygoo Y."/>
        </authorList>
    </citation>
    <scope>NUCLEOTIDE SEQUENCE [LARGE SCALE GENOMIC DNA]</scope>
    <source>
        <strain evidence="4">FM 013</strain>
    </source>
</reference>
<feature type="transmembrane region" description="Helical" evidence="2">
    <location>
        <begin position="60"/>
        <end position="80"/>
    </location>
</feature>
<name>A0A0G4PPI0_PENC3</name>
<keyword evidence="2" id="KW-0472">Membrane</keyword>
<feature type="region of interest" description="Disordered" evidence="1">
    <location>
        <begin position="1"/>
        <end position="22"/>
    </location>
</feature>
<sequence length="84" mass="9421">MELLNGSTSPRKTTRSSMDLTSQLSHLTAPHWAWKDGYGEYGEYGRGMDMGNMGNVRMKFVLIYLGGSGISFALSNTYTLHRLR</sequence>
<dbReference type="Proteomes" id="UP000053732">
    <property type="component" value="Unassembled WGS sequence"/>
</dbReference>
<proteinExistence type="predicted"/>
<organism evidence="3 4">
    <name type="scientific">Penicillium camemberti (strain FM 013)</name>
    <dbReference type="NCBI Taxonomy" id="1429867"/>
    <lineage>
        <taxon>Eukaryota</taxon>
        <taxon>Fungi</taxon>
        <taxon>Dikarya</taxon>
        <taxon>Ascomycota</taxon>
        <taxon>Pezizomycotina</taxon>
        <taxon>Eurotiomycetes</taxon>
        <taxon>Eurotiomycetidae</taxon>
        <taxon>Eurotiales</taxon>
        <taxon>Aspergillaceae</taxon>
        <taxon>Penicillium</taxon>
    </lineage>
</organism>
<keyword evidence="4" id="KW-1185">Reference proteome</keyword>
<keyword evidence="2" id="KW-1133">Transmembrane helix</keyword>
<gene>
    <name evidence="3" type="ORF">PCAMFM013_S025g000094</name>
</gene>
<dbReference type="AlphaFoldDB" id="A0A0G4PPI0"/>
<evidence type="ECO:0000256" key="1">
    <source>
        <dbReference type="SAM" id="MobiDB-lite"/>
    </source>
</evidence>
<dbReference type="EMBL" id="HG793158">
    <property type="protein sequence ID" value="CRL28036.1"/>
    <property type="molecule type" value="Genomic_DNA"/>
</dbReference>
<keyword evidence="2" id="KW-0812">Transmembrane</keyword>
<evidence type="ECO:0000256" key="2">
    <source>
        <dbReference type="SAM" id="Phobius"/>
    </source>
</evidence>